<dbReference type="NCBIfam" id="TIGR01349">
    <property type="entry name" value="PDHac_trf_mito"/>
    <property type="match status" value="1"/>
</dbReference>
<evidence type="ECO:0000256" key="8">
    <source>
        <dbReference type="RuleBase" id="RU361137"/>
    </source>
</evidence>
<dbReference type="EC" id="2.3.1.12" evidence="8"/>
<evidence type="ECO:0000313" key="12">
    <source>
        <dbReference type="EMBL" id="TXL72216.1"/>
    </source>
</evidence>
<evidence type="ECO:0000256" key="6">
    <source>
        <dbReference type="ARBA" id="ARBA00025211"/>
    </source>
</evidence>
<comment type="catalytic activity">
    <reaction evidence="7 8">
        <text>N(6)-[(R)-dihydrolipoyl]-L-lysyl-[protein] + acetyl-CoA = N(6)-[(R)-S(8)-acetyldihydrolipoyl]-L-lysyl-[protein] + CoA</text>
        <dbReference type="Rhea" id="RHEA:17017"/>
        <dbReference type="Rhea" id="RHEA-COMP:10475"/>
        <dbReference type="Rhea" id="RHEA-COMP:10478"/>
        <dbReference type="ChEBI" id="CHEBI:57287"/>
        <dbReference type="ChEBI" id="CHEBI:57288"/>
        <dbReference type="ChEBI" id="CHEBI:83100"/>
        <dbReference type="ChEBI" id="CHEBI:83111"/>
        <dbReference type="EC" id="2.3.1.12"/>
    </reaction>
</comment>
<dbReference type="InterPro" id="IPR045257">
    <property type="entry name" value="E2/Pdx1"/>
</dbReference>
<dbReference type="CDD" id="cd06849">
    <property type="entry name" value="lipoyl_domain"/>
    <property type="match status" value="1"/>
</dbReference>
<dbReference type="PROSITE" id="PS51826">
    <property type="entry name" value="PSBD"/>
    <property type="match status" value="1"/>
</dbReference>
<sequence length="428" mass="44540">MAINILMPALSPTMTEGKLAKWHVKEGDKITSGQVICEIETDKATMEVEAVDEGIIGKLLVAEGTEAVAVNAPIAILVEEGEAVPAAKPAPQPAAPAAPPPAAPSPAPAQSAPAVPPRPAAAPAPAARADGQRIFASPLARRIAADARIDLARVSGSGPHGRIVKADVEAARSAGTAAAAPKPAAAAPAPAAPQPVYPAGETRKVPHNSIRKVIAKRLTEAKQQIPHIYLTVDYEIDALLAARQAINAVGEKARIKVSVNDMVIKACAQALRDHPEVNASWTDTDMILNGTVDISVAVATDRGLITPIVRNADLKGVGRIATEMKDLAARAREGKLKLDEFQGGGFTISNMGMYGIKDFAAVINPPQACILAVGAGEQRVVVRDGQMVIRTIMSCTLSADHRIVDGSVGAQFLQTLKGYIEQPAAMLL</sequence>
<keyword evidence="13" id="KW-1185">Reference proteome</keyword>
<evidence type="ECO:0000256" key="1">
    <source>
        <dbReference type="ARBA" id="ARBA00007317"/>
    </source>
</evidence>
<comment type="subunit">
    <text evidence="2">Forms a 24-polypeptide structural core with octahedral symmetry.</text>
</comment>
<dbReference type="Pfam" id="PF02817">
    <property type="entry name" value="E3_binding"/>
    <property type="match status" value="1"/>
</dbReference>
<dbReference type="InterPro" id="IPR006257">
    <property type="entry name" value="LAT1"/>
</dbReference>
<comment type="function">
    <text evidence="6">The pyruvate dehydrogenase complex catalyzes the overall conversion of pyruvate to acetyl-CoA and CO(2). It contains multiple copies of three enzymatic components: pyruvate dehydrogenase (E1), dihydrolipoamide acetyltransferase (E2) and lipoamide dehydrogenase (E3).</text>
</comment>
<dbReference type="InterPro" id="IPR011053">
    <property type="entry name" value="Single_hybrid_motif"/>
</dbReference>
<dbReference type="Gene3D" id="2.40.50.100">
    <property type="match status" value="1"/>
</dbReference>
<dbReference type="OrthoDB" id="9805770at2"/>
<keyword evidence="4 8" id="KW-0450">Lipoyl</keyword>
<keyword evidence="12" id="KW-0670">Pyruvate</keyword>
<comment type="cofactor">
    <cofactor evidence="8">
        <name>(R)-lipoate</name>
        <dbReference type="ChEBI" id="CHEBI:83088"/>
    </cofactor>
    <text evidence="8">Binds 1 lipoyl cofactor covalently.</text>
</comment>
<feature type="region of interest" description="Disordered" evidence="9">
    <location>
        <begin position="87"/>
        <end position="129"/>
    </location>
</feature>
<dbReference type="GO" id="GO:0006086">
    <property type="term" value="P:pyruvate decarboxylation to acetyl-CoA"/>
    <property type="evidence" value="ECO:0007669"/>
    <property type="project" value="InterPro"/>
</dbReference>
<dbReference type="InterPro" id="IPR001078">
    <property type="entry name" value="2-oxoacid_DH_actylTfrase"/>
</dbReference>
<dbReference type="GO" id="GO:0045254">
    <property type="term" value="C:pyruvate dehydrogenase complex"/>
    <property type="evidence" value="ECO:0007669"/>
    <property type="project" value="UniProtKB-UniRule"/>
</dbReference>
<evidence type="ECO:0000313" key="13">
    <source>
        <dbReference type="Proteomes" id="UP000321638"/>
    </source>
</evidence>
<evidence type="ECO:0000259" key="10">
    <source>
        <dbReference type="PROSITE" id="PS50968"/>
    </source>
</evidence>
<gene>
    <name evidence="12" type="ORF">FHP25_26675</name>
</gene>
<organism evidence="12 13">
    <name type="scientific">Vineibacter terrae</name>
    <dbReference type="NCBI Taxonomy" id="2586908"/>
    <lineage>
        <taxon>Bacteria</taxon>
        <taxon>Pseudomonadati</taxon>
        <taxon>Pseudomonadota</taxon>
        <taxon>Alphaproteobacteria</taxon>
        <taxon>Hyphomicrobiales</taxon>
        <taxon>Vineibacter</taxon>
    </lineage>
</organism>
<evidence type="ECO:0000256" key="2">
    <source>
        <dbReference type="ARBA" id="ARBA00011484"/>
    </source>
</evidence>
<dbReference type="Pfam" id="PF00198">
    <property type="entry name" value="2-oxoacid_dh"/>
    <property type="match status" value="1"/>
</dbReference>
<dbReference type="SUPFAM" id="SSF51230">
    <property type="entry name" value="Single hybrid motif"/>
    <property type="match status" value="1"/>
</dbReference>
<dbReference type="InterPro" id="IPR003016">
    <property type="entry name" value="2-oxoA_DH_lipoyl-BS"/>
</dbReference>
<dbReference type="SUPFAM" id="SSF52777">
    <property type="entry name" value="CoA-dependent acyltransferases"/>
    <property type="match status" value="1"/>
</dbReference>
<evidence type="ECO:0000256" key="5">
    <source>
        <dbReference type="ARBA" id="ARBA00023315"/>
    </source>
</evidence>
<feature type="domain" description="Peripheral subunit-binding (PSBD)" evidence="11">
    <location>
        <begin position="135"/>
        <end position="172"/>
    </location>
</feature>
<protein>
    <recommendedName>
        <fullName evidence="8">Acetyltransferase component of pyruvate dehydrogenase complex</fullName>
        <ecNumber evidence="8">2.3.1.12</ecNumber>
    </recommendedName>
</protein>
<name>A0A5C8PF27_9HYPH</name>
<reference evidence="12 13" key="1">
    <citation type="submission" date="2019-06" db="EMBL/GenBank/DDBJ databases">
        <title>New taxonomy in bacterial strain CC-CFT640, isolated from vineyard.</title>
        <authorList>
            <person name="Lin S.-Y."/>
            <person name="Tsai C.-F."/>
            <person name="Young C.-C."/>
        </authorList>
    </citation>
    <scope>NUCLEOTIDE SEQUENCE [LARGE SCALE GENOMIC DNA]</scope>
    <source>
        <strain evidence="12 13">CC-CFT640</strain>
    </source>
</reference>
<feature type="domain" description="Lipoyl-binding" evidence="10">
    <location>
        <begin position="2"/>
        <end position="78"/>
    </location>
</feature>
<evidence type="ECO:0000256" key="7">
    <source>
        <dbReference type="ARBA" id="ARBA00048370"/>
    </source>
</evidence>
<dbReference type="PANTHER" id="PTHR23151:SF90">
    <property type="entry name" value="DIHYDROLIPOYLLYSINE-RESIDUE ACETYLTRANSFERASE COMPONENT OF PYRUVATE DEHYDROGENASE COMPLEX, MITOCHONDRIAL-RELATED"/>
    <property type="match status" value="1"/>
</dbReference>
<feature type="compositionally biased region" description="Low complexity" evidence="9">
    <location>
        <begin position="179"/>
        <end position="189"/>
    </location>
</feature>
<dbReference type="FunFam" id="2.40.50.100:FF:000010">
    <property type="entry name" value="Acetyltransferase component of pyruvate dehydrogenase complex"/>
    <property type="match status" value="1"/>
</dbReference>
<keyword evidence="5 8" id="KW-0012">Acyltransferase</keyword>
<evidence type="ECO:0000256" key="9">
    <source>
        <dbReference type="SAM" id="MobiDB-lite"/>
    </source>
</evidence>
<dbReference type="InterPro" id="IPR004167">
    <property type="entry name" value="PSBD"/>
</dbReference>
<evidence type="ECO:0000256" key="3">
    <source>
        <dbReference type="ARBA" id="ARBA00022679"/>
    </source>
</evidence>
<dbReference type="AlphaFoldDB" id="A0A5C8PF27"/>
<dbReference type="EMBL" id="VDUZ01000035">
    <property type="protein sequence ID" value="TXL72216.1"/>
    <property type="molecule type" value="Genomic_DNA"/>
</dbReference>
<dbReference type="RefSeq" id="WP_147850037.1">
    <property type="nucleotide sequence ID" value="NZ_VDUZ01000035.1"/>
</dbReference>
<dbReference type="PROSITE" id="PS50968">
    <property type="entry name" value="BIOTINYL_LIPOYL"/>
    <property type="match status" value="1"/>
</dbReference>
<dbReference type="PROSITE" id="PS00189">
    <property type="entry name" value="LIPOYL"/>
    <property type="match status" value="1"/>
</dbReference>
<evidence type="ECO:0000256" key="4">
    <source>
        <dbReference type="ARBA" id="ARBA00022823"/>
    </source>
</evidence>
<keyword evidence="3 8" id="KW-0808">Transferase</keyword>
<feature type="region of interest" description="Disordered" evidence="9">
    <location>
        <begin position="179"/>
        <end position="202"/>
    </location>
</feature>
<feature type="compositionally biased region" description="Pro residues" evidence="9">
    <location>
        <begin position="88"/>
        <end position="107"/>
    </location>
</feature>
<proteinExistence type="inferred from homology"/>
<dbReference type="FunFam" id="3.30.559.10:FF:000003">
    <property type="entry name" value="Acetyltransferase component of pyruvate dehydrogenase complex"/>
    <property type="match status" value="1"/>
</dbReference>
<evidence type="ECO:0000259" key="11">
    <source>
        <dbReference type="PROSITE" id="PS51826"/>
    </source>
</evidence>
<dbReference type="Gene3D" id="3.30.559.10">
    <property type="entry name" value="Chloramphenicol acetyltransferase-like domain"/>
    <property type="match status" value="1"/>
</dbReference>
<dbReference type="Proteomes" id="UP000321638">
    <property type="component" value="Unassembled WGS sequence"/>
</dbReference>
<dbReference type="InterPro" id="IPR036625">
    <property type="entry name" value="E3-bd_dom_sf"/>
</dbReference>
<comment type="similarity">
    <text evidence="1 8">Belongs to the 2-oxoacid dehydrogenase family.</text>
</comment>
<dbReference type="InterPro" id="IPR023213">
    <property type="entry name" value="CAT-like_dom_sf"/>
</dbReference>
<dbReference type="Gene3D" id="4.10.320.10">
    <property type="entry name" value="E3-binding domain"/>
    <property type="match status" value="1"/>
</dbReference>
<comment type="caution">
    <text evidence="12">The sequence shown here is derived from an EMBL/GenBank/DDBJ whole genome shotgun (WGS) entry which is preliminary data.</text>
</comment>
<dbReference type="Pfam" id="PF00364">
    <property type="entry name" value="Biotin_lipoyl"/>
    <property type="match status" value="1"/>
</dbReference>
<accession>A0A5C8PF27</accession>
<dbReference type="GO" id="GO:0004742">
    <property type="term" value="F:dihydrolipoyllysine-residue acetyltransferase activity"/>
    <property type="evidence" value="ECO:0007669"/>
    <property type="project" value="UniProtKB-UniRule"/>
</dbReference>
<dbReference type="SUPFAM" id="SSF47005">
    <property type="entry name" value="Peripheral subunit-binding domain of 2-oxo acid dehydrogenase complex"/>
    <property type="match status" value="1"/>
</dbReference>
<dbReference type="PANTHER" id="PTHR23151">
    <property type="entry name" value="DIHYDROLIPOAMIDE ACETYL/SUCCINYL-TRANSFERASE-RELATED"/>
    <property type="match status" value="1"/>
</dbReference>
<dbReference type="InterPro" id="IPR000089">
    <property type="entry name" value="Biotin_lipoyl"/>
</dbReference>